<evidence type="ECO:0000313" key="1">
    <source>
        <dbReference type="EMBL" id="MPC14477.1"/>
    </source>
</evidence>
<protein>
    <submittedName>
        <fullName evidence="1">Uncharacterized protein</fullName>
    </submittedName>
</protein>
<reference evidence="1 2" key="1">
    <citation type="submission" date="2019-05" db="EMBL/GenBank/DDBJ databases">
        <title>Another draft genome of Portunus trituberculatus and its Hox gene families provides insights of decapod evolution.</title>
        <authorList>
            <person name="Jeong J.-H."/>
            <person name="Song I."/>
            <person name="Kim S."/>
            <person name="Choi T."/>
            <person name="Kim D."/>
            <person name="Ryu S."/>
            <person name="Kim W."/>
        </authorList>
    </citation>
    <scope>NUCLEOTIDE SEQUENCE [LARGE SCALE GENOMIC DNA]</scope>
    <source>
        <tissue evidence="1">Muscle</tissue>
    </source>
</reference>
<dbReference type="Proteomes" id="UP000324222">
    <property type="component" value="Unassembled WGS sequence"/>
</dbReference>
<name>A0A5B7CXC0_PORTR</name>
<keyword evidence="2" id="KW-1185">Reference proteome</keyword>
<comment type="caution">
    <text evidence="1">The sequence shown here is derived from an EMBL/GenBank/DDBJ whole genome shotgun (WGS) entry which is preliminary data.</text>
</comment>
<organism evidence="1 2">
    <name type="scientific">Portunus trituberculatus</name>
    <name type="common">Swimming crab</name>
    <name type="synonym">Neptunus trituberculatus</name>
    <dbReference type="NCBI Taxonomy" id="210409"/>
    <lineage>
        <taxon>Eukaryota</taxon>
        <taxon>Metazoa</taxon>
        <taxon>Ecdysozoa</taxon>
        <taxon>Arthropoda</taxon>
        <taxon>Crustacea</taxon>
        <taxon>Multicrustacea</taxon>
        <taxon>Malacostraca</taxon>
        <taxon>Eumalacostraca</taxon>
        <taxon>Eucarida</taxon>
        <taxon>Decapoda</taxon>
        <taxon>Pleocyemata</taxon>
        <taxon>Brachyura</taxon>
        <taxon>Eubrachyura</taxon>
        <taxon>Portunoidea</taxon>
        <taxon>Portunidae</taxon>
        <taxon>Portuninae</taxon>
        <taxon>Portunus</taxon>
    </lineage>
</organism>
<gene>
    <name evidence="1" type="ORF">E2C01_007244</name>
</gene>
<sequence>MLLSPQSLISPRLQLLFLCYYFLLAAFASQRNVHSSLRYFPEHTNGGGGLHSTPAWPKRTPERQPLLAVMVRLTGNTMAQ</sequence>
<accession>A0A5B7CXC0</accession>
<dbReference type="AlphaFoldDB" id="A0A5B7CXC0"/>
<evidence type="ECO:0000313" key="2">
    <source>
        <dbReference type="Proteomes" id="UP000324222"/>
    </source>
</evidence>
<dbReference type="EMBL" id="VSRR010000354">
    <property type="protein sequence ID" value="MPC14477.1"/>
    <property type="molecule type" value="Genomic_DNA"/>
</dbReference>
<proteinExistence type="predicted"/>